<name>A0A8D7AG00_MUSAM</name>
<proteinExistence type="predicted"/>
<accession>A0A8D7AG00</accession>
<evidence type="ECO:0000256" key="1">
    <source>
        <dbReference type="SAM" id="MobiDB-lite"/>
    </source>
</evidence>
<protein>
    <submittedName>
        <fullName evidence="2">(wild Malaysian banana) hypothetical protein</fullName>
    </submittedName>
</protein>
<dbReference type="EMBL" id="HG996471">
    <property type="protein sequence ID" value="CAG1848555.1"/>
    <property type="molecule type" value="Genomic_DNA"/>
</dbReference>
<evidence type="ECO:0000313" key="2">
    <source>
        <dbReference type="EMBL" id="CAG1848555.1"/>
    </source>
</evidence>
<feature type="region of interest" description="Disordered" evidence="1">
    <location>
        <begin position="1"/>
        <end position="20"/>
    </location>
</feature>
<sequence>MNAPEEETGTGGGRYPTPTFEKPRLKESIISCSRKFVGLILIRYNFL</sequence>
<reference evidence="2" key="1">
    <citation type="submission" date="2021-03" db="EMBL/GenBank/DDBJ databases">
        <authorList>
            <consortium name="Genoscope - CEA"/>
            <person name="William W."/>
        </authorList>
    </citation>
    <scope>NUCLEOTIDE SEQUENCE</scope>
    <source>
        <strain evidence="2">Doubled-haploid Pahang</strain>
    </source>
</reference>
<organism evidence="2">
    <name type="scientific">Musa acuminata subsp. malaccensis</name>
    <name type="common">Wild banana</name>
    <name type="synonym">Musa malaccensis</name>
    <dbReference type="NCBI Taxonomy" id="214687"/>
    <lineage>
        <taxon>Eukaryota</taxon>
        <taxon>Viridiplantae</taxon>
        <taxon>Streptophyta</taxon>
        <taxon>Embryophyta</taxon>
        <taxon>Tracheophyta</taxon>
        <taxon>Spermatophyta</taxon>
        <taxon>Magnoliopsida</taxon>
        <taxon>Liliopsida</taxon>
        <taxon>Zingiberales</taxon>
        <taxon>Musaceae</taxon>
        <taxon>Musa</taxon>
    </lineage>
</organism>
<gene>
    <name evidence="2" type="ORF">GSMUA_183500.1</name>
</gene>
<dbReference type="AlphaFoldDB" id="A0A8D7AG00"/>